<dbReference type="SUPFAM" id="SSF48403">
    <property type="entry name" value="Ankyrin repeat"/>
    <property type="match status" value="1"/>
</dbReference>
<dbReference type="STRING" id="252740.A0A423VCU8"/>
<keyword evidence="1" id="KW-0677">Repeat</keyword>
<accession>A0A423VCU8</accession>
<dbReference type="PANTHER" id="PTHR10039">
    <property type="entry name" value="AMELOGENIN"/>
    <property type="match status" value="1"/>
</dbReference>
<dbReference type="Gene3D" id="1.25.40.20">
    <property type="entry name" value="Ankyrin repeat-containing domain"/>
    <property type="match status" value="1"/>
</dbReference>
<dbReference type="PANTHER" id="PTHR10039:SF16">
    <property type="entry name" value="GPI INOSITOL-DEACYLASE"/>
    <property type="match status" value="1"/>
</dbReference>
<name>A0A423VCU8_CYTCH</name>
<feature type="repeat" description="ANK" evidence="2">
    <location>
        <begin position="534"/>
        <end position="566"/>
    </location>
</feature>
<evidence type="ECO:0000256" key="2">
    <source>
        <dbReference type="PROSITE-ProRule" id="PRU00023"/>
    </source>
</evidence>
<evidence type="ECO:0000259" key="3">
    <source>
        <dbReference type="Pfam" id="PF24883"/>
    </source>
</evidence>
<evidence type="ECO:0000313" key="5">
    <source>
        <dbReference type="Proteomes" id="UP000284375"/>
    </source>
</evidence>
<dbReference type="InterPro" id="IPR056884">
    <property type="entry name" value="NPHP3-like_N"/>
</dbReference>
<evidence type="ECO:0000256" key="1">
    <source>
        <dbReference type="ARBA" id="ARBA00022737"/>
    </source>
</evidence>
<dbReference type="OrthoDB" id="194358at2759"/>
<gene>
    <name evidence="4" type="ORF">VSDG_09009</name>
</gene>
<reference evidence="4 5" key="1">
    <citation type="submission" date="2015-09" db="EMBL/GenBank/DDBJ databases">
        <title>Host preference determinants of Valsa canker pathogens revealed by comparative genomics.</title>
        <authorList>
            <person name="Yin Z."/>
            <person name="Huang L."/>
        </authorList>
    </citation>
    <scope>NUCLEOTIDE SEQUENCE [LARGE SCALE GENOMIC DNA]</scope>
    <source>
        <strain evidence="4 5">YSFL</strain>
    </source>
</reference>
<proteinExistence type="predicted"/>
<evidence type="ECO:0000313" key="4">
    <source>
        <dbReference type="EMBL" id="ROV88814.1"/>
    </source>
</evidence>
<dbReference type="AlphaFoldDB" id="A0A423VCU8"/>
<dbReference type="InterPro" id="IPR036770">
    <property type="entry name" value="Ankyrin_rpt-contain_sf"/>
</dbReference>
<dbReference type="InterPro" id="IPR002110">
    <property type="entry name" value="Ankyrin_rpt"/>
</dbReference>
<feature type="domain" description="Nephrocystin 3-like N-terminal" evidence="3">
    <location>
        <begin position="54"/>
        <end position="215"/>
    </location>
</feature>
<comment type="caution">
    <text evidence="4">The sequence shown here is derived from an EMBL/GenBank/DDBJ whole genome shotgun (WGS) entry which is preliminary data.</text>
</comment>
<sequence>MSSENMVDMKHVRKQVQEVHEQMSSSKIHEICDWLVDTNPSNLYTTSREQYTPGTGNWTLRSTEWTDWICGKVRSLWIHGIPGAGKTVLAGYLIQEIQEVCDDAGDDRITLAYYYCYHANNQDERVPMLRWIISQLTRTSKSVSPRMLRAYELRHQPTVNDLLDYLKDCLEHFNVVYLVIDALDESLERQRILQTLYILATESRFNKIQLLTTSREYFDIQETLLGISTELPMSNPLVEEDIRVHVSHKLRTEPRFKKWSIELLGEVEEALTKGAEGMFRWAVCQIDILRRKRSASTRDIRESLKTLPRTMDETYESIFSSIDPEDQALRSWDDGGYEEDFEYVFLAHYTVREYLSSERILGSTAAAYALRSSLDNQVFLGVIFEAAIESKVRTTDERELLELAGTPFADFESHSIKKFCHLLQDRSALQRVLSTTITAWVDDLAQDTKCPAGKGSYHDEFPACEVAGTPLEITAQLGPVDTFEFFLQRTCDAGAATKALVLSVGSHQHRGERDGKCRLQVALQAGADPNTTGFWATPLQIAVASRDFPGVESLIEAGADVNGLGDDGAEMWEANTLMGRFNCLHDLSPLYICKLPRCICFQTESFEDESFDDRRKIEELLLSAGAKDTARNGPYLDYEYRIDWNFQGRRPWACWDKGELIAEDPFCEDWYCGMDIDSKTGSTDVATSDGDSGLGWR</sequence>
<dbReference type="Gene3D" id="3.40.50.300">
    <property type="entry name" value="P-loop containing nucleotide triphosphate hydrolases"/>
    <property type="match status" value="1"/>
</dbReference>
<keyword evidence="5" id="KW-1185">Reference proteome</keyword>
<dbReference type="PROSITE" id="PS50088">
    <property type="entry name" value="ANK_REPEAT"/>
    <property type="match status" value="1"/>
</dbReference>
<organism evidence="4 5">
    <name type="scientific">Cytospora chrysosperma</name>
    <name type="common">Cytospora canker fungus</name>
    <name type="synonym">Sphaeria chrysosperma</name>
    <dbReference type="NCBI Taxonomy" id="252740"/>
    <lineage>
        <taxon>Eukaryota</taxon>
        <taxon>Fungi</taxon>
        <taxon>Dikarya</taxon>
        <taxon>Ascomycota</taxon>
        <taxon>Pezizomycotina</taxon>
        <taxon>Sordariomycetes</taxon>
        <taxon>Sordariomycetidae</taxon>
        <taxon>Diaporthales</taxon>
        <taxon>Cytosporaceae</taxon>
        <taxon>Cytospora</taxon>
    </lineage>
</organism>
<dbReference type="Pfam" id="PF24883">
    <property type="entry name" value="NPHP3_N"/>
    <property type="match status" value="1"/>
</dbReference>
<keyword evidence="2" id="KW-0040">ANK repeat</keyword>
<dbReference type="InterPro" id="IPR027417">
    <property type="entry name" value="P-loop_NTPase"/>
</dbReference>
<dbReference type="Proteomes" id="UP000284375">
    <property type="component" value="Unassembled WGS sequence"/>
</dbReference>
<protein>
    <recommendedName>
        <fullName evidence="3">Nephrocystin 3-like N-terminal domain-containing protein</fullName>
    </recommendedName>
</protein>
<dbReference type="EMBL" id="LJZO01000063">
    <property type="protein sequence ID" value="ROV88814.1"/>
    <property type="molecule type" value="Genomic_DNA"/>
</dbReference>
<dbReference type="SUPFAM" id="SSF52540">
    <property type="entry name" value="P-loop containing nucleoside triphosphate hydrolases"/>
    <property type="match status" value="1"/>
</dbReference>